<dbReference type="AlphaFoldDB" id="A0A7D6Z6K8"/>
<dbReference type="EMBL" id="CP059399">
    <property type="protein sequence ID" value="QLY28028.1"/>
    <property type="molecule type" value="Genomic_DNA"/>
</dbReference>
<organism evidence="1 2">
    <name type="scientific">Nocardia huaxiensis</name>
    <dbReference type="NCBI Taxonomy" id="2755382"/>
    <lineage>
        <taxon>Bacteria</taxon>
        <taxon>Bacillati</taxon>
        <taxon>Actinomycetota</taxon>
        <taxon>Actinomycetes</taxon>
        <taxon>Mycobacteriales</taxon>
        <taxon>Nocardiaceae</taxon>
        <taxon>Nocardia</taxon>
    </lineage>
</organism>
<protein>
    <submittedName>
        <fullName evidence="1">Uncharacterized protein</fullName>
    </submittedName>
</protein>
<dbReference type="Proteomes" id="UP000515512">
    <property type="component" value="Chromosome"/>
</dbReference>
<name>A0A7D6Z6K8_9NOCA</name>
<keyword evidence="2" id="KW-1185">Reference proteome</keyword>
<accession>A0A7D6Z6K8</accession>
<dbReference type="KEGG" id="nhu:H0264_21740"/>
<evidence type="ECO:0000313" key="1">
    <source>
        <dbReference type="EMBL" id="QLY28028.1"/>
    </source>
</evidence>
<reference evidence="1 2" key="1">
    <citation type="submission" date="2020-07" db="EMBL/GenBank/DDBJ databases">
        <authorList>
            <person name="Zhuang K."/>
            <person name="Ran Y."/>
        </authorList>
    </citation>
    <scope>NUCLEOTIDE SEQUENCE [LARGE SCALE GENOMIC DNA]</scope>
    <source>
        <strain evidence="1 2">WCH-YHL-001</strain>
    </source>
</reference>
<evidence type="ECO:0000313" key="2">
    <source>
        <dbReference type="Proteomes" id="UP000515512"/>
    </source>
</evidence>
<gene>
    <name evidence="1" type="ORF">H0264_21740</name>
</gene>
<sequence length="122" mass="12978">MRAVLLTAVLAAVLVGGIIGLSGSMKFHTDRGDPGSRTVVTFDADARTARAEDPALTLWKECHSHVNHVRIVSGPIESAGSWTVVVEPALGIHTERRLVGCLRDLTADGITGRDVDTHRTNG</sequence>
<proteinExistence type="predicted"/>